<keyword evidence="3" id="KW-1185">Reference proteome</keyword>
<keyword evidence="1" id="KW-1133">Transmembrane helix</keyword>
<keyword evidence="1" id="KW-0812">Transmembrane</keyword>
<reference evidence="2" key="1">
    <citation type="submission" date="2019-12" db="EMBL/GenBank/DDBJ databases">
        <title>High-Quality draft genome sequences of three cyanobacteria isolated from the limestone walls of the Old Cathedral of Coimbra.</title>
        <authorList>
            <person name="Tiago I."/>
            <person name="Soares F."/>
            <person name="Portugal A."/>
        </authorList>
    </citation>
    <scope>NUCLEOTIDE SEQUENCE</scope>
    <source>
        <strain evidence="2">A</strain>
    </source>
</reference>
<dbReference type="RefSeq" id="WP_162424834.1">
    <property type="nucleotide sequence ID" value="NZ_WVIE01000028.1"/>
</dbReference>
<evidence type="ECO:0000313" key="3">
    <source>
        <dbReference type="Proteomes" id="UP000646053"/>
    </source>
</evidence>
<dbReference type="EMBL" id="WVIE01000028">
    <property type="protein sequence ID" value="NDJ19305.1"/>
    <property type="molecule type" value="Genomic_DNA"/>
</dbReference>
<dbReference type="AlphaFoldDB" id="A0A8J7ZC95"/>
<name>A0A8J7ZC95_9CYAN</name>
<feature type="transmembrane region" description="Helical" evidence="1">
    <location>
        <begin position="28"/>
        <end position="47"/>
    </location>
</feature>
<protein>
    <submittedName>
        <fullName evidence="2">Uncharacterized protein</fullName>
    </submittedName>
</protein>
<organism evidence="2 3">
    <name type="scientific">Myxacorys almedinensis A</name>
    <dbReference type="NCBI Taxonomy" id="2690445"/>
    <lineage>
        <taxon>Bacteria</taxon>
        <taxon>Bacillati</taxon>
        <taxon>Cyanobacteriota</taxon>
        <taxon>Cyanophyceae</taxon>
        <taxon>Leptolyngbyales</taxon>
        <taxon>Leptolyngbyaceae</taxon>
        <taxon>Myxacorys</taxon>
        <taxon>Myxacorys almedinensis</taxon>
    </lineage>
</organism>
<gene>
    <name evidence="2" type="ORF">GS601_18745</name>
</gene>
<dbReference type="Proteomes" id="UP000646053">
    <property type="component" value="Unassembled WGS sequence"/>
</dbReference>
<evidence type="ECO:0000256" key="1">
    <source>
        <dbReference type="SAM" id="Phobius"/>
    </source>
</evidence>
<keyword evidence="1" id="KW-0472">Membrane</keyword>
<evidence type="ECO:0000313" key="2">
    <source>
        <dbReference type="EMBL" id="NDJ19305.1"/>
    </source>
</evidence>
<comment type="caution">
    <text evidence="2">The sequence shown here is derived from an EMBL/GenBank/DDBJ whole genome shotgun (WGS) entry which is preliminary data.</text>
</comment>
<sequence>MLSTVVLFIGVLLTRTLLIPLDILRGLHVPIWLMAVGVVALLTWCLGD</sequence>
<accession>A0A8J7ZC95</accession>
<proteinExistence type="predicted"/>